<keyword evidence="3" id="KW-0378">Hydrolase</keyword>
<dbReference type="PANTHER" id="PTHR47053:SF1">
    <property type="entry name" value="MUREIN DD-ENDOPEPTIDASE MEPH-RELATED"/>
    <property type="match status" value="1"/>
</dbReference>
<proteinExistence type="inferred from homology"/>
<dbReference type="AlphaFoldDB" id="A0A6J6SWS9"/>
<feature type="coiled-coil region" evidence="5">
    <location>
        <begin position="60"/>
        <end position="87"/>
    </location>
</feature>
<dbReference type="PROSITE" id="PS51935">
    <property type="entry name" value="NLPC_P60"/>
    <property type="match status" value="1"/>
</dbReference>
<dbReference type="InterPro" id="IPR000064">
    <property type="entry name" value="NLP_P60_dom"/>
</dbReference>
<evidence type="ECO:0000313" key="14">
    <source>
        <dbReference type="EMBL" id="CAB5014427.1"/>
    </source>
</evidence>
<dbReference type="GO" id="GO:0008234">
    <property type="term" value="F:cysteine-type peptidase activity"/>
    <property type="evidence" value="ECO:0007669"/>
    <property type="project" value="UniProtKB-KW"/>
</dbReference>
<dbReference type="EMBL" id="CAEZUF010000108">
    <property type="protein sequence ID" value="CAB4598284.1"/>
    <property type="molecule type" value="Genomic_DNA"/>
</dbReference>
<evidence type="ECO:0000256" key="2">
    <source>
        <dbReference type="ARBA" id="ARBA00022670"/>
    </source>
</evidence>
<comment type="similarity">
    <text evidence="1">Belongs to the peptidase C40 family.</text>
</comment>
<keyword evidence="4" id="KW-0788">Thiol protease</keyword>
<evidence type="ECO:0000313" key="8">
    <source>
        <dbReference type="EMBL" id="CAB4661262.1"/>
    </source>
</evidence>
<dbReference type="EMBL" id="CAFBQT010000026">
    <property type="protein sequence ID" value="CAB5061284.1"/>
    <property type="molecule type" value="Genomic_DNA"/>
</dbReference>
<dbReference type="EMBL" id="CAFBOI010000041">
    <property type="protein sequence ID" value="CAB4976724.1"/>
    <property type="molecule type" value="Genomic_DNA"/>
</dbReference>
<dbReference type="EMBL" id="CAEZWY010000001">
    <property type="protein sequence ID" value="CAB4661262.1"/>
    <property type="molecule type" value="Genomic_DNA"/>
</dbReference>
<dbReference type="EMBL" id="CAFBPL010000038">
    <property type="protein sequence ID" value="CAB5014427.1"/>
    <property type="molecule type" value="Genomic_DNA"/>
</dbReference>
<evidence type="ECO:0000313" key="7">
    <source>
        <dbReference type="EMBL" id="CAB4598284.1"/>
    </source>
</evidence>
<dbReference type="Gene3D" id="3.90.1720.10">
    <property type="entry name" value="endopeptidase domain like (from Nostoc punctiforme)"/>
    <property type="match status" value="1"/>
</dbReference>
<evidence type="ECO:0000256" key="4">
    <source>
        <dbReference type="ARBA" id="ARBA00022807"/>
    </source>
</evidence>
<evidence type="ECO:0000256" key="3">
    <source>
        <dbReference type="ARBA" id="ARBA00022801"/>
    </source>
</evidence>
<dbReference type="EMBL" id="CAFBNI010000024">
    <property type="protein sequence ID" value="CAB4941755.1"/>
    <property type="molecule type" value="Genomic_DNA"/>
</dbReference>
<dbReference type="SUPFAM" id="SSF54001">
    <property type="entry name" value="Cysteine proteinases"/>
    <property type="match status" value="1"/>
</dbReference>
<evidence type="ECO:0000313" key="13">
    <source>
        <dbReference type="EMBL" id="CAB4976724.1"/>
    </source>
</evidence>
<dbReference type="EMBL" id="CAFAAT010000042">
    <property type="protein sequence ID" value="CAB4804419.1"/>
    <property type="molecule type" value="Genomic_DNA"/>
</dbReference>
<accession>A0A6J6SWS9</accession>
<keyword evidence="5" id="KW-0175">Coiled coil</keyword>
<gene>
    <name evidence="7" type="ORF">UFOPK1791_00962</name>
    <name evidence="8" type="ORF">UFOPK2312_00002</name>
    <name evidence="9" type="ORF">UFOPK2802_00444</name>
    <name evidence="10" type="ORF">UFOPK2982_00347</name>
    <name evidence="11" type="ORF">UFOPK3083_00539</name>
    <name evidence="12" type="ORF">UFOPK3783_00364</name>
    <name evidence="13" type="ORF">UFOPK3948_00502</name>
    <name evidence="14" type="ORF">UFOPK4113_00472</name>
    <name evidence="15" type="ORF">UFOPK4355_00338</name>
</gene>
<feature type="domain" description="NlpC/P60" evidence="6">
    <location>
        <begin position="278"/>
        <end position="405"/>
    </location>
</feature>
<evidence type="ECO:0000313" key="12">
    <source>
        <dbReference type="EMBL" id="CAB4941755.1"/>
    </source>
</evidence>
<evidence type="ECO:0000256" key="5">
    <source>
        <dbReference type="SAM" id="Coils"/>
    </source>
</evidence>
<evidence type="ECO:0000313" key="10">
    <source>
        <dbReference type="EMBL" id="CAB4788025.1"/>
    </source>
</evidence>
<dbReference type="Gene3D" id="6.10.250.3150">
    <property type="match status" value="1"/>
</dbReference>
<dbReference type="EMBL" id="CAFAAE010000030">
    <property type="protein sequence ID" value="CAB4788025.1"/>
    <property type="molecule type" value="Genomic_DNA"/>
</dbReference>
<feature type="coiled-coil region" evidence="5">
    <location>
        <begin position="166"/>
        <end position="256"/>
    </location>
</feature>
<evidence type="ECO:0000256" key="1">
    <source>
        <dbReference type="ARBA" id="ARBA00007074"/>
    </source>
</evidence>
<dbReference type="Pfam" id="PF00877">
    <property type="entry name" value="NLPC_P60"/>
    <property type="match status" value="1"/>
</dbReference>
<protein>
    <submittedName>
        <fullName evidence="9">Unannotated protein</fullName>
    </submittedName>
</protein>
<dbReference type="InterPro" id="IPR038765">
    <property type="entry name" value="Papain-like_cys_pep_sf"/>
</dbReference>
<evidence type="ECO:0000313" key="9">
    <source>
        <dbReference type="EMBL" id="CAB4739331.1"/>
    </source>
</evidence>
<evidence type="ECO:0000313" key="11">
    <source>
        <dbReference type="EMBL" id="CAB4804419.1"/>
    </source>
</evidence>
<dbReference type="EMBL" id="CAEZYX010000030">
    <property type="protein sequence ID" value="CAB4739331.1"/>
    <property type="molecule type" value="Genomic_DNA"/>
</dbReference>
<dbReference type="GO" id="GO:0006508">
    <property type="term" value="P:proteolysis"/>
    <property type="evidence" value="ECO:0007669"/>
    <property type="project" value="UniProtKB-KW"/>
</dbReference>
<dbReference type="PANTHER" id="PTHR47053">
    <property type="entry name" value="MUREIN DD-ENDOPEPTIDASE MEPH-RELATED"/>
    <property type="match status" value="1"/>
</dbReference>
<reference evidence="9" key="1">
    <citation type="submission" date="2020-05" db="EMBL/GenBank/DDBJ databases">
        <authorList>
            <person name="Chiriac C."/>
            <person name="Salcher M."/>
            <person name="Ghai R."/>
            <person name="Kavagutti S V."/>
        </authorList>
    </citation>
    <scope>NUCLEOTIDE SEQUENCE</scope>
</reference>
<evidence type="ECO:0000313" key="15">
    <source>
        <dbReference type="EMBL" id="CAB5061284.1"/>
    </source>
</evidence>
<sequence length="405" mass="43709">MKRNKSSRNRAVAFGLSFLLATSATAAFAATPKPTLAEIAAAKKAEAAKKADADKAAAILDKANKTLRQLSAIAAAAQAKYVKAQNELAVAIKISNIAAEHYRLASLAVDSAHRIIGKLAANAYIMGSGFTDLDSLLHADGPQDLMDRLSALDTLGTNNSTALKRYKAAEVVAQAAKKEADDAKAAQQVATEKVAAAKKLAESARADQQKEVNKLQAVQDKLLRELASAKRVRVTLEQQRQLALLEEANANQAEQTINQSKVWPDIGFPSKAIVRSTEAQRLKAVEFAKKQVQARKPYIWGTEGPNSFDCSGLVFAAYRSAGLGWPNWDRLNSSLYFSTTKHIPLSQLVPGDLLFYSYKGTVNTIHHISIYAGNGMMWEANSKSKGLLFSSIYSVNGLMPYGGRV</sequence>
<keyword evidence="2" id="KW-0645">Protease</keyword>
<evidence type="ECO:0000259" key="6">
    <source>
        <dbReference type="PROSITE" id="PS51935"/>
    </source>
</evidence>
<name>A0A6J6SWS9_9ZZZZ</name>
<organism evidence="9">
    <name type="scientific">freshwater metagenome</name>
    <dbReference type="NCBI Taxonomy" id="449393"/>
    <lineage>
        <taxon>unclassified sequences</taxon>
        <taxon>metagenomes</taxon>
        <taxon>ecological metagenomes</taxon>
    </lineage>
</organism>
<dbReference type="InterPro" id="IPR051202">
    <property type="entry name" value="Peptidase_C40"/>
</dbReference>